<evidence type="ECO:0000256" key="3">
    <source>
        <dbReference type="ARBA" id="ARBA00022989"/>
    </source>
</evidence>
<dbReference type="VEuPathDB" id="FungiDB:TRICI_004135"/>
<dbReference type="OrthoDB" id="6500128at2759"/>
<accession>A0A642V1M7</accession>
<keyword evidence="3 5" id="KW-1133">Transmembrane helix</keyword>
<name>A0A642V1M7_9ASCO</name>
<dbReference type="AlphaFoldDB" id="A0A642V1M7"/>
<dbReference type="GO" id="GO:0015421">
    <property type="term" value="F:ABC-type oligopeptide transporter activity"/>
    <property type="evidence" value="ECO:0007669"/>
    <property type="project" value="TreeGrafter"/>
</dbReference>
<feature type="transmembrane region" description="Helical" evidence="5">
    <location>
        <begin position="225"/>
        <end position="250"/>
    </location>
</feature>
<keyword evidence="4 5" id="KW-0472">Membrane</keyword>
<dbReference type="GO" id="GO:0090374">
    <property type="term" value="P:oligopeptide export from mitochondrion"/>
    <property type="evidence" value="ECO:0007669"/>
    <property type="project" value="TreeGrafter"/>
</dbReference>
<evidence type="ECO:0000256" key="2">
    <source>
        <dbReference type="ARBA" id="ARBA00022692"/>
    </source>
</evidence>
<evidence type="ECO:0000313" key="9">
    <source>
        <dbReference type="Proteomes" id="UP000761534"/>
    </source>
</evidence>
<feature type="transmembrane region" description="Helical" evidence="5">
    <location>
        <begin position="262"/>
        <end position="284"/>
    </location>
</feature>
<dbReference type="PANTHER" id="PTHR43394">
    <property type="entry name" value="ATP-DEPENDENT PERMEASE MDL1, MITOCHONDRIAL"/>
    <property type="match status" value="1"/>
</dbReference>
<reference evidence="8" key="1">
    <citation type="journal article" date="2019" name="G3 (Bethesda)">
        <title>Genome Assemblies of Two Rare Opportunistic Yeast Pathogens: Diutina rugosa (syn. Candida rugosa) and Trichomonascus ciferrii (syn. Candida ciferrii).</title>
        <authorList>
            <person name="Mixao V."/>
            <person name="Saus E."/>
            <person name="Hansen A.P."/>
            <person name="Lass-Florl C."/>
            <person name="Gabaldon T."/>
        </authorList>
    </citation>
    <scope>NUCLEOTIDE SEQUENCE</scope>
    <source>
        <strain evidence="8">CBS 4856</strain>
    </source>
</reference>
<feature type="domain" description="ABC transporter" evidence="6">
    <location>
        <begin position="328"/>
        <end position="576"/>
    </location>
</feature>
<gene>
    <name evidence="8" type="ORF">TRICI_004135</name>
</gene>
<dbReference type="InterPro" id="IPR003439">
    <property type="entry name" value="ABC_transporter-like_ATP-bd"/>
</dbReference>
<dbReference type="PROSITE" id="PS50929">
    <property type="entry name" value="ABC_TM1F"/>
    <property type="match status" value="1"/>
</dbReference>
<keyword evidence="2 5" id="KW-0812">Transmembrane</keyword>
<evidence type="ECO:0000259" key="7">
    <source>
        <dbReference type="PROSITE" id="PS50929"/>
    </source>
</evidence>
<dbReference type="InterPro" id="IPR039421">
    <property type="entry name" value="Type_1_exporter"/>
</dbReference>
<evidence type="ECO:0000256" key="1">
    <source>
        <dbReference type="ARBA" id="ARBA00004141"/>
    </source>
</evidence>
<dbReference type="GO" id="GO:0005524">
    <property type="term" value="F:ATP binding"/>
    <property type="evidence" value="ECO:0007669"/>
    <property type="project" value="InterPro"/>
</dbReference>
<sequence length="580" mass="65286">MSVWLGALGSIICGLGNPKTAVFFAQFAESIITDPKKVAAPAIVSLCRYLACFAAIQFTSSYVMQITFSSASYNLSKTIRYILFRHILRMEPGFFDIHENRVNALMSALVVDVERVKDIGGSLIGAFLQPASAIIGAFTVTIATEWKLGLLSIVYSPVLIIQGIFHSRIRYFAKDKERKGIKRYSGYIFESFSSIRTVKAFNMERYLLERFNKDTKLEQRRERKAVILSIVVFSLSRGMVLYFLGFTFWYGSKLVEEKDGTVFALVVAYLSILCATDSVNEIFIRGKEFHKGSQSIRNISRVLDTTPEIDACSADGEVIPEENVEDTILLQDVYFAYPSDPDIGILYGIDVYIPTQKVVGLVGPRGAGKSTILDLIKHFYEPDSGSVKFNGIDITCLNVATYRRYFGVVDQEPKFYPQETVAENVALAVPLTKGIHYNYNKYRSGAIMHDHIINACKMANIHDQIVQLEDGYETTFYETCFNNSELTRLALARALIRNPKILILDGTIWTEEDKPLISALKQIIPRQTTIIAGRNISSLVDMVDWIYMIEQGRIVEAGTHDYLTSAKKKYYTLVNETTNS</sequence>
<feature type="domain" description="ABC transmembrane type-1" evidence="7">
    <location>
        <begin position="4"/>
        <end position="273"/>
    </location>
</feature>
<evidence type="ECO:0000256" key="4">
    <source>
        <dbReference type="ARBA" id="ARBA00023136"/>
    </source>
</evidence>
<keyword evidence="9" id="KW-1185">Reference proteome</keyword>
<dbReference type="SUPFAM" id="SSF90123">
    <property type="entry name" value="ABC transporter transmembrane region"/>
    <property type="match status" value="1"/>
</dbReference>
<dbReference type="InterPro" id="IPR011527">
    <property type="entry name" value="ABC1_TM_dom"/>
</dbReference>
<dbReference type="PROSITE" id="PS50893">
    <property type="entry name" value="ABC_TRANSPORTER_2"/>
    <property type="match status" value="1"/>
</dbReference>
<evidence type="ECO:0000256" key="5">
    <source>
        <dbReference type="SAM" id="Phobius"/>
    </source>
</evidence>
<feature type="transmembrane region" description="Helical" evidence="5">
    <location>
        <begin position="149"/>
        <end position="169"/>
    </location>
</feature>
<organism evidence="8 9">
    <name type="scientific">Trichomonascus ciferrii</name>
    <dbReference type="NCBI Taxonomy" id="44093"/>
    <lineage>
        <taxon>Eukaryota</taxon>
        <taxon>Fungi</taxon>
        <taxon>Dikarya</taxon>
        <taxon>Ascomycota</taxon>
        <taxon>Saccharomycotina</taxon>
        <taxon>Dipodascomycetes</taxon>
        <taxon>Dipodascales</taxon>
        <taxon>Trichomonascaceae</taxon>
        <taxon>Trichomonascus</taxon>
        <taxon>Trichomonascus ciferrii complex</taxon>
    </lineage>
</organism>
<dbReference type="Pfam" id="PF00005">
    <property type="entry name" value="ABC_tran"/>
    <property type="match status" value="1"/>
</dbReference>
<dbReference type="Proteomes" id="UP000761534">
    <property type="component" value="Unassembled WGS sequence"/>
</dbReference>
<feature type="transmembrane region" description="Helical" evidence="5">
    <location>
        <begin position="123"/>
        <end position="143"/>
    </location>
</feature>
<dbReference type="InterPro" id="IPR027417">
    <property type="entry name" value="P-loop_NTPase"/>
</dbReference>
<dbReference type="EMBL" id="SWFS01000317">
    <property type="protein sequence ID" value="KAA8910337.1"/>
    <property type="molecule type" value="Genomic_DNA"/>
</dbReference>
<evidence type="ECO:0000313" key="8">
    <source>
        <dbReference type="EMBL" id="KAA8910337.1"/>
    </source>
</evidence>
<protein>
    <recommendedName>
        <fullName evidence="10">ABC transmembrane type-1 domain-containing protein</fullName>
    </recommendedName>
</protein>
<dbReference type="CDD" id="cd18578">
    <property type="entry name" value="ABC_6TM_Pgp_ABCB1_D2_like"/>
    <property type="match status" value="1"/>
</dbReference>
<evidence type="ECO:0008006" key="10">
    <source>
        <dbReference type="Google" id="ProtNLM"/>
    </source>
</evidence>
<dbReference type="SUPFAM" id="SSF52540">
    <property type="entry name" value="P-loop containing nucleoside triphosphate hydrolases"/>
    <property type="match status" value="1"/>
</dbReference>
<dbReference type="Pfam" id="PF00664">
    <property type="entry name" value="ABC_membrane"/>
    <property type="match status" value="1"/>
</dbReference>
<dbReference type="GO" id="GO:0016887">
    <property type="term" value="F:ATP hydrolysis activity"/>
    <property type="evidence" value="ECO:0007669"/>
    <property type="project" value="InterPro"/>
</dbReference>
<dbReference type="PANTHER" id="PTHR43394:SF18">
    <property type="entry name" value="ABC TRANSPORTER B FAMILY MEMBER 11-LIKE"/>
    <property type="match status" value="1"/>
</dbReference>
<feature type="transmembrane region" description="Helical" evidence="5">
    <location>
        <begin position="42"/>
        <end position="64"/>
    </location>
</feature>
<dbReference type="GO" id="GO:0005743">
    <property type="term" value="C:mitochondrial inner membrane"/>
    <property type="evidence" value="ECO:0007669"/>
    <property type="project" value="TreeGrafter"/>
</dbReference>
<dbReference type="InterPro" id="IPR036640">
    <property type="entry name" value="ABC1_TM_sf"/>
</dbReference>
<comment type="subcellular location">
    <subcellularLocation>
        <location evidence="1">Membrane</location>
        <topology evidence="1">Multi-pass membrane protein</topology>
    </subcellularLocation>
</comment>
<evidence type="ECO:0000259" key="6">
    <source>
        <dbReference type="PROSITE" id="PS50893"/>
    </source>
</evidence>
<comment type="caution">
    <text evidence="8">The sequence shown here is derived from an EMBL/GenBank/DDBJ whole genome shotgun (WGS) entry which is preliminary data.</text>
</comment>
<dbReference type="Gene3D" id="1.20.1560.10">
    <property type="entry name" value="ABC transporter type 1, transmembrane domain"/>
    <property type="match status" value="1"/>
</dbReference>
<proteinExistence type="predicted"/>
<dbReference type="Gene3D" id="3.40.50.300">
    <property type="entry name" value="P-loop containing nucleotide triphosphate hydrolases"/>
    <property type="match status" value="1"/>
</dbReference>